<dbReference type="InterPro" id="IPR038366">
    <property type="entry name" value="Znf_CppX_C4_sf"/>
</dbReference>
<dbReference type="PANTHER" id="PTHR48102:SF7">
    <property type="entry name" value="ATP-DEPENDENT CLP PROTEASE ATP-BINDING SUBUNIT CLPX-LIKE, MITOCHONDRIAL"/>
    <property type="match status" value="1"/>
</dbReference>
<evidence type="ECO:0000256" key="4">
    <source>
        <dbReference type="ARBA" id="ARBA00022840"/>
    </source>
</evidence>
<keyword evidence="1 6" id="KW-0479">Metal-binding</keyword>
<evidence type="ECO:0000256" key="3">
    <source>
        <dbReference type="ARBA" id="ARBA00022833"/>
    </source>
</evidence>
<dbReference type="Gene3D" id="3.40.50.300">
    <property type="entry name" value="P-loop containing nucleotide triphosphate hydrolases"/>
    <property type="match status" value="1"/>
</dbReference>
<feature type="binding site" evidence="6 7">
    <location>
        <position position="37"/>
    </location>
    <ligand>
        <name>Zn(2+)</name>
        <dbReference type="ChEBI" id="CHEBI:29105"/>
    </ligand>
</feature>
<accession>A0ABT2T428</accession>
<keyword evidence="5 6" id="KW-0143">Chaperone</keyword>
<proteinExistence type="inferred from homology"/>
<evidence type="ECO:0000313" key="9">
    <source>
        <dbReference type="EMBL" id="MCU6745009.1"/>
    </source>
</evidence>
<dbReference type="RefSeq" id="WP_118798915.1">
    <property type="nucleotide sequence ID" value="NZ_JAOQKJ010000008.1"/>
</dbReference>
<organism evidence="9 10">
    <name type="scientific">Suilimivivens aceti</name>
    <dbReference type="NCBI Taxonomy" id="2981774"/>
    <lineage>
        <taxon>Bacteria</taxon>
        <taxon>Bacillati</taxon>
        <taxon>Bacillota</taxon>
        <taxon>Clostridia</taxon>
        <taxon>Lachnospirales</taxon>
        <taxon>Lachnospiraceae</taxon>
        <taxon>Suilimivivens</taxon>
    </lineage>
</organism>
<dbReference type="SUPFAM" id="SSF52540">
    <property type="entry name" value="P-loop containing nucleoside triphosphate hydrolases"/>
    <property type="match status" value="1"/>
</dbReference>
<evidence type="ECO:0000313" key="10">
    <source>
        <dbReference type="Proteomes" id="UP001652432"/>
    </source>
</evidence>
<protein>
    <recommendedName>
        <fullName evidence="6">ATP-dependent Clp protease ATP-binding subunit ClpX</fullName>
    </recommendedName>
</protein>
<dbReference type="InterPro" id="IPR027417">
    <property type="entry name" value="P-loop_NTPase"/>
</dbReference>
<dbReference type="InterPro" id="IPR050052">
    <property type="entry name" value="ATP-dep_Clp_protease_ClpX"/>
</dbReference>
<feature type="binding site" evidence="6 7">
    <location>
        <position position="34"/>
    </location>
    <ligand>
        <name>Zn(2+)</name>
        <dbReference type="ChEBI" id="CHEBI:29105"/>
    </ligand>
</feature>
<dbReference type="GO" id="GO:0005524">
    <property type="term" value="F:ATP binding"/>
    <property type="evidence" value="ECO:0007669"/>
    <property type="project" value="UniProtKB-KW"/>
</dbReference>
<dbReference type="Proteomes" id="UP001652432">
    <property type="component" value="Unassembled WGS sequence"/>
</dbReference>
<dbReference type="SMART" id="SM01086">
    <property type="entry name" value="ClpB_D2-small"/>
    <property type="match status" value="1"/>
</dbReference>
<dbReference type="InterPro" id="IPR010603">
    <property type="entry name" value="Znf_CppX_C4"/>
</dbReference>
<dbReference type="SUPFAM" id="SSF57716">
    <property type="entry name" value="Glucocorticoid receptor-like (DNA-binding domain)"/>
    <property type="match status" value="1"/>
</dbReference>
<dbReference type="InterPro" id="IPR003959">
    <property type="entry name" value="ATPase_AAA_core"/>
</dbReference>
<feature type="binding site" evidence="6 7">
    <location>
        <position position="14"/>
    </location>
    <ligand>
        <name>Zn(2+)</name>
        <dbReference type="ChEBI" id="CHEBI:29105"/>
    </ligand>
</feature>
<feature type="binding site" evidence="6">
    <location>
        <begin position="120"/>
        <end position="127"/>
    </location>
    <ligand>
        <name>ATP</name>
        <dbReference type="ChEBI" id="CHEBI:30616"/>
    </ligand>
</feature>
<keyword evidence="3 6" id="KW-0862">Zinc</keyword>
<dbReference type="GO" id="GO:0008233">
    <property type="term" value="F:peptidase activity"/>
    <property type="evidence" value="ECO:0007669"/>
    <property type="project" value="UniProtKB-KW"/>
</dbReference>
<comment type="caution">
    <text evidence="9">The sequence shown here is derived from an EMBL/GenBank/DDBJ whole genome shotgun (WGS) entry which is preliminary data.</text>
</comment>
<sequence>MAGKNTDNIRCSFCNKTQSQVKKMIAGPAGVYICDECVSICSDIVEEEYEETELQEEGEMEINLLKPVEIKNFLDEYVIGQDEAKKVLAVAVYNHYKRVMAPKDPDDVELQKSNIIMMGPTGSGKTYLAQTLAKIINVPFAIADATTLTEAGYVGEDVENILLKLIQAADYDVEKAQLGIIYIDEIDKITKKSENVSITRDVSGEGVQQALLKIVEGTVASVPPQGGRKHPHQELIQIDTTNILFICGGAFDGLEKIVENRLNRNSIGFDAEIADKKTQEISEMLKEVTPQDLVKFGLIPEFVGRVPISVSLEGLDEDALIRILKEPKNALVKQYQKLFELDDVKLTFEEDAIRAIAKQAFERKTGARGLRSIMEKVMMDVMFNIPSDDTIEECVITKEAVDGTSKPLVIHQEHMQKAK</sequence>
<dbReference type="SMART" id="SM00994">
    <property type="entry name" value="zf-C4_ClpX"/>
    <property type="match status" value="1"/>
</dbReference>
<dbReference type="GO" id="GO:0006508">
    <property type="term" value="P:proteolysis"/>
    <property type="evidence" value="ECO:0007669"/>
    <property type="project" value="UniProtKB-KW"/>
</dbReference>
<dbReference type="InterPro" id="IPR003593">
    <property type="entry name" value="AAA+_ATPase"/>
</dbReference>
<comment type="subunit">
    <text evidence="6">Component of the ClpX-ClpP complex. Forms a hexameric ring that, in the presence of ATP, binds to fourteen ClpP subunits assembled into a disk-like structure with a central cavity, resembling the structure of eukaryotic proteasomes.</text>
</comment>
<dbReference type="PROSITE" id="PS51902">
    <property type="entry name" value="CLPX_ZB"/>
    <property type="match status" value="1"/>
</dbReference>
<dbReference type="CDD" id="cd19497">
    <property type="entry name" value="RecA-like_ClpX"/>
    <property type="match status" value="1"/>
</dbReference>
<comment type="function">
    <text evidence="6">ATP-dependent specificity component of the Clp protease. It directs the protease to specific substrates. Can perform chaperone functions in the absence of ClpP.</text>
</comment>
<evidence type="ECO:0000256" key="5">
    <source>
        <dbReference type="ARBA" id="ARBA00023186"/>
    </source>
</evidence>
<keyword evidence="9" id="KW-0378">Hydrolase</keyword>
<dbReference type="SMART" id="SM00382">
    <property type="entry name" value="AAA"/>
    <property type="match status" value="1"/>
</dbReference>
<dbReference type="Pfam" id="PF07724">
    <property type="entry name" value="AAA_2"/>
    <property type="match status" value="1"/>
</dbReference>
<dbReference type="Gene3D" id="1.10.8.60">
    <property type="match status" value="1"/>
</dbReference>
<keyword evidence="2 6" id="KW-0547">Nucleotide-binding</keyword>
<evidence type="ECO:0000256" key="7">
    <source>
        <dbReference type="PROSITE-ProRule" id="PRU01250"/>
    </source>
</evidence>
<evidence type="ECO:0000256" key="2">
    <source>
        <dbReference type="ARBA" id="ARBA00022741"/>
    </source>
</evidence>
<dbReference type="HAMAP" id="MF_00175">
    <property type="entry name" value="ClpX"/>
    <property type="match status" value="1"/>
</dbReference>
<dbReference type="Pfam" id="PF06689">
    <property type="entry name" value="zf-C4_ClpX"/>
    <property type="match status" value="1"/>
</dbReference>
<keyword evidence="4 6" id="KW-0067">ATP-binding</keyword>
<dbReference type="Gene3D" id="6.20.220.10">
    <property type="entry name" value="ClpX chaperone, C4-type zinc finger domain"/>
    <property type="match status" value="1"/>
</dbReference>
<dbReference type="InterPro" id="IPR046425">
    <property type="entry name" value="ClpX_bact"/>
</dbReference>
<evidence type="ECO:0000256" key="6">
    <source>
        <dbReference type="HAMAP-Rule" id="MF_00175"/>
    </source>
</evidence>
<feature type="domain" description="ClpX-type ZB" evidence="8">
    <location>
        <begin position="1"/>
        <end position="53"/>
    </location>
</feature>
<evidence type="ECO:0000256" key="1">
    <source>
        <dbReference type="ARBA" id="ARBA00022723"/>
    </source>
</evidence>
<dbReference type="NCBIfam" id="NF003745">
    <property type="entry name" value="PRK05342.1"/>
    <property type="match status" value="1"/>
</dbReference>
<keyword evidence="10" id="KW-1185">Reference proteome</keyword>
<keyword evidence="9" id="KW-0645">Protease</keyword>
<feature type="binding site" evidence="6 7">
    <location>
        <position position="11"/>
    </location>
    <ligand>
        <name>Zn(2+)</name>
        <dbReference type="ChEBI" id="CHEBI:29105"/>
    </ligand>
</feature>
<dbReference type="Pfam" id="PF10431">
    <property type="entry name" value="ClpB_D2-small"/>
    <property type="match status" value="1"/>
</dbReference>
<dbReference type="EMBL" id="JAOQKJ010000008">
    <property type="protein sequence ID" value="MCU6745009.1"/>
    <property type="molecule type" value="Genomic_DNA"/>
</dbReference>
<dbReference type="InterPro" id="IPR004487">
    <property type="entry name" value="Clp_protease_ATP-bd_su_ClpX"/>
</dbReference>
<dbReference type="InterPro" id="IPR059188">
    <property type="entry name" value="Znf_CLPX-like"/>
</dbReference>
<dbReference type="NCBIfam" id="TIGR00382">
    <property type="entry name" value="clpX"/>
    <property type="match status" value="1"/>
</dbReference>
<reference evidence="9 10" key="1">
    <citation type="journal article" date="2021" name="ISME Commun">
        <title>Automated analysis of genomic sequences facilitates high-throughput and comprehensive description of bacteria.</title>
        <authorList>
            <person name="Hitch T.C.A."/>
        </authorList>
    </citation>
    <scope>NUCLEOTIDE SEQUENCE [LARGE SCALE GENOMIC DNA]</scope>
    <source>
        <strain evidence="9 10">Sanger_18</strain>
    </source>
</reference>
<comment type="similarity">
    <text evidence="6 7">Belongs to the ClpX chaperone family.</text>
</comment>
<dbReference type="PANTHER" id="PTHR48102">
    <property type="entry name" value="ATP-DEPENDENT CLP PROTEASE ATP-BINDING SUBUNIT CLPX-LIKE, MITOCHONDRIAL-RELATED"/>
    <property type="match status" value="1"/>
</dbReference>
<name>A0ABT2T428_9FIRM</name>
<gene>
    <name evidence="6 9" type="primary">clpX</name>
    <name evidence="9" type="ORF">OCV77_10965</name>
</gene>
<dbReference type="InterPro" id="IPR019489">
    <property type="entry name" value="Clp_ATPase_C"/>
</dbReference>
<evidence type="ECO:0000259" key="8">
    <source>
        <dbReference type="PROSITE" id="PS51902"/>
    </source>
</evidence>